<keyword evidence="3" id="KW-1185">Reference proteome</keyword>
<evidence type="ECO:0000256" key="1">
    <source>
        <dbReference type="SAM" id="MobiDB-lite"/>
    </source>
</evidence>
<evidence type="ECO:0000313" key="3">
    <source>
        <dbReference type="Proteomes" id="UP000204221"/>
    </source>
</evidence>
<proteinExistence type="predicted"/>
<sequence length="245" mass="26770">MRIRLHLSTQATHIPWDQLLRPGRGLIYRLLRETAPELGARLHESTRPMPAGHGAPVFPKARRVPRRYAAGGPGHLELGSPIPGLAESWHQALTRTDTLDWGGTALRLHDAELLPPPDFTAGTAEFQTETPVALRRLPSPDRPPTPEGEPVRLPPLPDLLPYEEGFAEALTANLRRKLDTLGLDPDITIDEITPTGPKRAFTVGDGRQTGATANVRLHGAPTALRALWSWGLGRGNAAGFGWIRR</sequence>
<organism evidence="2 3">
    <name type="scientific">Actinoalloteichus hoggarensis</name>
    <dbReference type="NCBI Taxonomy" id="1470176"/>
    <lineage>
        <taxon>Bacteria</taxon>
        <taxon>Bacillati</taxon>
        <taxon>Actinomycetota</taxon>
        <taxon>Actinomycetes</taxon>
        <taxon>Pseudonocardiales</taxon>
        <taxon>Pseudonocardiaceae</taxon>
        <taxon>Actinoalloteichus</taxon>
    </lineage>
</organism>
<dbReference type="InterPro" id="IPR049435">
    <property type="entry name" value="Cas_Cas6_C"/>
</dbReference>
<accession>A0A221W7H8</accession>
<name>A0A221W7H8_9PSEU</name>
<dbReference type="KEGG" id="ahg:AHOG_19535"/>
<feature type="region of interest" description="Disordered" evidence="1">
    <location>
        <begin position="129"/>
        <end position="156"/>
    </location>
</feature>
<dbReference type="Proteomes" id="UP000204221">
    <property type="component" value="Chromosome"/>
</dbReference>
<feature type="compositionally biased region" description="Pro residues" evidence="1">
    <location>
        <begin position="140"/>
        <end position="156"/>
    </location>
</feature>
<dbReference type="AlphaFoldDB" id="A0A221W7H8"/>
<dbReference type="RefSeq" id="WP_093942658.1">
    <property type="nucleotide sequence ID" value="NZ_CP022521.1"/>
</dbReference>
<protein>
    <submittedName>
        <fullName evidence="2">CRISPR associated protein Cas6</fullName>
    </submittedName>
</protein>
<dbReference type="Gene3D" id="3.30.70.1900">
    <property type="match status" value="1"/>
</dbReference>
<dbReference type="OrthoDB" id="4527536at2"/>
<dbReference type="Pfam" id="PF01881">
    <property type="entry name" value="Cas_Cas6_C"/>
    <property type="match status" value="1"/>
</dbReference>
<gene>
    <name evidence="2" type="ORF">AHOG_19535</name>
</gene>
<dbReference type="InterPro" id="IPR045747">
    <property type="entry name" value="CRISPR-assoc_prot_Cas6_N_sf"/>
</dbReference>
<dbReference type="CDD" id="cd21140">
    <property type="entry name" value="Cas6_I-like"/>
    <property type="match status" value="1"/>
</dbReference>
<reference evidence="2 3" key="1">
    <citation type="submission" date="2017-07" db="EMBL/GenBank/DDBJ databases">
        <title>Complete genome sequence of Actinoalloteichus hoggarensis DSM 45943, type strain of Actinoalloteichus hoggarensis.</title>
        <authorList>
            <person name="Ruckert C."/>
            <person name="Nouioui I."/>
            <person name="Willmese J."/>
            <person name="van Wezel G."/>
            <person name="Klenk H.-P."/>
            <person name="Kalinowski J."/>
            <person name="Zotchev S.B."/>
        </authorList>
    </citation>
    <scope>NUCLEOTIDE SEQUENCE [LARGE SCALE GENOMIC DNA]</scope>
    <source>
        <strain evidence="2 3">DSM 45943</strain>
    </source>
</reference>
<dbReference type="EMBL" id="CP022521">
    <property type="protein sequence ID" value="ASO21529.1"/>
    <property type="molecule type" value="Genomic_DNA"/>
</dbReference>
<evidence type="ECO:0000313" key="2">
    <source>
        <dbReference type="EMBL" id="ASO21529.1"/>
    </source>
</evidence>
<dbReference type="Gene3D" id="3.30.70.1890">
    <property type="match status" value="1"/>
</dbReference>